<keyword evidence="1" id="KW-0614">Plasmid</keyword>
<proteinExistence type="predicted"/>
<reference evidence="1 2" key="1">
    <citation type="submission" date="2023-05" db="EMBL/GenBank/DDBJ databases">
        <authorList>
            <person name="Yin Y."/>
            <person name="Lu Z."/>
        </authorList>
    </citation>
    <scope>NUCLEOTIDE SEQUENCE [LARGE SCALE GENOMIC DNA]</scope>
    <source>
        <strain evidence="1 2">ZM22</strain>
        <plasmid evidence="1 2">pZM22-2</plasmid>
    </source>
</reference>
<dbReference type="EMBL" id="CP125949">
    <property type="protein sequence ID" value="WHS68088.1"/>
    <property type="molecule type" value="Genomic_DNA"/>
</dbReference>
<protein>
    <submittedName>
        <fullName evidence="1">Uncharacterized protein</fullName>
    </submittedName>
</protein>
<evidence type="ECO:0000313" key="1">
    <source>
        <dbReference type="EMBL" id="WHS68088.1"/>
    </source>
</evidence>
<geneLocation type="plasmid" evidence="1 2">
    <name>pZM22-2</name>
</geneLocation>
<dbReference type="Proteomes" id="UP001240697">
    <property type="component" value="Plasmid pZM22-2"/>
</dbReference>
<organism evidence="1 2">
    <name type="scientific">Comamonas resistens</name>
    <dbReference type="NCBI Taxonomy" id="3046670"/>
    <lineage>
        <taxon>Bacteria</taxon>
        <taxon>Pseudomonadati</taxon>
        <taxon>Pseudomonadota</taxon>
        <taxon>Betaproteobacteria</taxon>
        <taxon>Burkholderiales</taxon>
        <taxon>Comamonadaceae</taxon>
        <taxon>Comamonas</taxon>
    </lineage>
</organism>
<name>A0ABY8SYT2_9BURK</name>
<keyword evidence="2" id="KW-1185">Reference proteome</keyword>
<gene>
    <name evidence="1" type="ORF">QMY55_24770</name>
</gene>
<evidence type="ECO:0000313" key="2">
    <source>
        <dbReference type="Proteomes" id="UP001240697"/>
    </source>
</evidence>
<accession>A0ABY8SYT2</accession>
<dbReference type="RefSeq" id="WP_144425061.1">
    <property type="nucleotide sequence ID" value="NZ_CP125949.1"/>
</dbReference>
<sequence length="74" mass="7924">MPSAVEFQRLADELRQVENAIIQAASDGDQELVLLAVGALSSAASRPAWWAREASEAEAASVMAAVIEKAQQIW</sequence>